<dbReference type="AlphaFoldDB" id="A0A7S2ZQU4"/>
<dbReference type="SUPFAM" id="SSF142877">
    <property type="entry name" value="EndoU-like"/>
    <property type="match status" value="1"/>
</dbReference>
<evidence type="ECO:0000256" key="3">
    <source>
        <dbReference type="ARBA" id="ARBA00011245"/>
    </source>
</evidence>
<evidence type="ECO:0000256" key="4">
    <source>
        <dbReference type="ARBA" id="ARBA00022722"/>
    </source>
</evidence>
<evidence type="ECO:0000256" key="9">
    <source>
        <dbReference type="ARBA" id="ARBA00023211"/>
    </source>
</evidence>
<name>A0A7S2ZQU4_9RHOD</name>
<feature type="domain" description="EndoU" evidence="11">
    <location>
        <begin position="83"/>
        <end position="353"/>
    </location>
</feature>
<dbReference type="CDD" id="cd21159">
    <property type="entry name" value="XendoU"/>
    <property type="match status" value="1"/>
</dbReference>
<evidence type="ECO:0000256" key="5">
    <source>
        <dbReference type="ARBA" id="ARBA00022723"/>
    </source>
</evidence>
<evidence type="ECO:0000256" key="2">
    <source>
        <dbReference type="ARBA" id="ARBA00010168"/>
    </source>
</evidence>
<dbReference type="InterPro" id="IPR037227">
    <property type="entry name" value="EndoU-like"/>
</dbReference>
<keyword evidence="4" id="KW-0540">Nuclease</keyword>
<comment type="cofactor">
    <cofactor evidence="1">
        <name>Mn(2+)</name>
        <dbReference type="ChEBI" id="CHEBI:29035"/>
    </cofactor>
</comment>
<dbReference type="GO" id="GO:0016787">
    <property type="term" value="F:hydrolase activity"/>
    <property type="evidence" value="ECO:0007669"/>
    <property type="project" value="UniProtKB-KW"/>
</dbReference>
<dbReference type="PROSITE" id="PS51959">
    <property type="entry name" value="ENDOU"/>
    <property type="match status" value="1"/>
</dbReference>
<dbReference type="EMBL" id="HBHW01018877">
    <property type="protein sequence ID" value="CAE0046537.1"/>
    <property type="molecule type" value="Transcribed_RNA"/>
</dbReference>
<comment type="similarity">
    <text evidence="2">Belongs to the ENDOU family.</text>
</comment>
<dbReference type="GO" id="GO:0003723">
    <property type="term" value="F:RNA binding"/>
    <property type="evidence" value="ECO:0007669"/>
    <property type="project" value="UniProtKB-KW"/>
</dbReference>
<dbReference type="GO" id="GO:0046872">
    <property type="term" value="F:metal ion binding"/>
    <property type="evidence" value="ECO:0007669"/>
    <property type="project" value="UniProtKB-KW"/>
</dbReference>
<dbReference type="GO" id="GO:0016829">
    <property type="term" value="F:lyase activity"/>
    <property type="evidence" value="ECO:0007669"/>
    <property type="project" value="UniProtKB-KW"/>
</dbReference>
<evidence type="ECO:0000256" key="10">
    <source>
        <dbReference type="ARBA" id="ARBA00023239"/>
    </source>
</evidence>
<keyword evidence="5" id="KW-0479">Metal-binding</keyword>
<gene>
    <name evidence="12" type="ORF">RMAR00112_LOCUS14516</name>
</gene>
<comment type="subunit">
    <text evidence="3">Monomer.</text>
</comment>
<evidence type="ECO:0000256" key="8">
    <source>
        <dbReference type="ARBA" id="ARBA00022884"/>
    </source>
</evidence>
<sequence>MEELTSARKYCVQQLIPAVRNPEVGVDLEAIGEHVQNSGSVVQEIFDENQGEDSIAALKAIVASLQAKEQELAQGMVDPTSDELGDLEAAANKLWILDTNRLVAGAELVLNFQEDTRYGDDNAHEALFEYVDGHAMSKSTFMAFYKLLDNYTAEAGVTEQVTDEEKQEIFAFLDVAVKTPVMQYVMKYLNASGKLPDDAQDEYGFKGFLYRLWFYFYSKEARFDSSGFEHVFAGDTRDGKVGGMHNWIQLLVQERKSELNYLGYITSRGVDGDEEPGSEYLMSISFDWKGATKTVGSSFFGTSPEFEMALYTLFFLCGGERNPVKLADRYNIDVVCYTFAGRYIGTCYPHVSKGFNWDAIPFPFRPACSETSFVSGLLPFARCTAWRMMSSSQILSSYTTDKARWTKKPQNKSRSKVVLRFVSPASVSCILVEGAQ</sequence>
<dbReference type="PANTHER" id="PTHR12439">
    <property type="entry name" value="PLACENTAL PROTEIN 11-RELATED"/>
    <property type="match status" value="1"/>
</dbReference>
<dbReference type="Pfam" id="PF09412">
    <property type="entry name" value="XendoU"/>
    <property type="match status" value="1"/>
</dbReference>
<evidence type="ECO:0000256" key="1">
    <source>
        <dbReference type="ARBA" id="ARBA00001936"/>
    </source>
</evidence>
<dbReference type="InterPro" id="IPR018998">
    <property type="entry name" value="EndoU_C"/>
</dbReference>
<accession>A0A7S2ZQU4</accession>
<dbReference type="GO" id="GO:0004521">
    <property type="term" value="F:RNA endonuclease activity"/>
    <property type="evidence" value="ECO:0007669"/>
    <property type="project" value="InterPro"/>
</dbReference>
<protein>
    <recommendedName>
        <fullName evidence="11">EndoU domain-containing protein</fullName>
    </recommendedName>
</protein>
<evidence type="ECO:0000256" key="7">
    <source>
        <dbReference type="ARBA" id="ARBA00022801"/>
    </source>
</evidence>
<keyword evidence="6" id="KW-0255">Endonuclease</keyword>
<evidence type="ECO:0000259" key="11">
    <source>
        <dbReference type="PROSITE" id="PS51959"/>
    </source>
</evidence>
<organism evidence="12">
    <name type="scientific">Rhodosorus marinus</name>
    <dbReference type="NCBI Taxonomy" id="101924"/>
    <lineage>
        <taxon>Eukaryota</taxon>
        <taxon>Rhodophyta</taxon>
        <taxon>Stylonematophyceae</taxon>
        <taxon>Stylonematales</taxon>
        <taxon>Stylonemataceae</taxon>
        <taxon>Rhodosorus</taxon>
    </lineage>
</organism>
<keyword evidence="7" id="KW-0378">Hydrolase</keyword>
<keyword evidence="8" id="KW-0694">RNA-binding</keyword>
<evidence type="ECO:0000313" key="12">
    <source>
        <dbReference type="EMBL" id="CAE0046537.1"/>
    </source>
</evidence>
<keyword evidence="9" id="KW-0464">Manganese</keyword>
<evidence type="ECO:0000256" key="6">
    <source>
        <dbReference type="ARBA" id="ARBA00022759"/>
    </source>
</evidence>
<dbReference type="PANTHER" id="PTHR12439:SF11">
    <property type="entry name" value="URIDYLATE-SPECIFIC ENDORIBONUCLEASE"/>
    <property type="match status" value="1"/>
</dbReference>
<keyword evidence="10" id="KW-0456">Lyase</keyword>
<proteinExistence type="inferred from homology"/>
<dbReference type="InterPro" id="IPR039787">
    <property type="entry name" value="ENDOU"/>
</dbReference>
<reference evidence="12" key="1">
    <citation type="submission" date="2021-01" db="EMBL/GenBank/DDBJ databases">
        <authorList>
            <person name="Corre E."/>
            <person name="Pelletier E."/>
            <person name="Niang G."/>
            <person name="Scheremetjew M."/>
            <person name="Finn R."/>
            <person name="Kale V."/>
            <person name="Holt S."/>
            <person name="Cochrane G."/>
            <person name="Meng A."/>
            <person name="Brown T."/>
            <person name="Cohen L."/>
        </authorList>
    </citation>
    <scope>NUCLEOTIDE SEQUENCE</scope>
    <source>
        <strain evidence="12">CCMP 769</strain>
    </source>
</reference>